<dbReference type="PRINTS" id="PR01003">
    <property type="entry name" value="FLGFLIH"/>
</dbReference>
<name>S3DHJ5_9GAMM</name>
<dbReference type="EMBL" id="AMSD01000001">
    <property type="protein sequence ID" value="EPE37902.1"/>
    <property type="molecule type" value="Genomic_DNA"/>
</dbReference>
<evidence type="ECO:0000256" key="5">
    <source>
        <dbReference type="ARBA" id="ARBA00022448"/>
    </source>
</evidence>
<comment type="function">
    <text evidence="1">Needed for flagellar regrowth and assembly.</text>
</comment>
<dbReference type="GO" id="GO:0009288">
    <property type="term" value="C:bacterial-type flagellum"/>
    <property type="evidence" value="ECO:0007669"/>
    <property type="project" value="InterPro"/>
</dbReference>
<dbReference type="RefSeq" id="WP_016503700.1">
    <property type="nucleotide sequence ID" value="NZ_AMSD01000001.1"/>
</dbReference>
<dbReference type="GO" id="GO:0003774">
    <property type="term" value="F:cytoskeletal motor activity"/>
    <property type="evidence" value="ECO:0007669"/>
    <property type="project" value="InterPro"/>
</dbReference>
<reference evidence="12 13" key="1">
    <citation type="journal article" date="2014" name="Environ. Microbiol.">
        <title>Genomic signatures of obligate host dependence in the luminous bacterial symbiont of a vertebrate.</title>
        <authorList>
            <person name="Hendry T.A."/>
            <person name="de Wet J.R."/>
            <person name="Dunlap P.V."/>
        </authorList>
    </citation>
    <scope>NUCLEOTIDE SEQUENCE [LARGE SCALE GENOMIC DNA]</scope>
    <source>
        <strain evidence="12 13">Akat1</strain>
    </source>
</reference>
<comment type="similarity">
    <text evidence="3">Belongs to the FliH family.</text>
</comment>
<evidence type="ECO:0000256" key="3">
    <source>
        <dbReference type="ARBA" id="ARBA00006602"/>
    </source>
</evidence>
<sequence>MVNKKKQGYFHFNQNKNTAQAKRWVLVNYPEITDKKTHKNTAMNYHPNLLTNISTNKKEKQYIVNKKNNELLKKEAYKKSLLKGHEDGFKKGYDTGQQKGIKEGQKQGFESGKVEGIKEGEKIIQKQVDILVKLANQFSEPLEELQSKIVKQLVDMVLILVKEIVHIEVKTNPKIILDTVKQSIKALPILETSIIIKLHPDDLAIIQSVYNKKELDQNNWILSPEPKLNRGDIQMKTNESSVSYKIKDRIEDVIHNFKISNHQL</sequence>
<evidence type="ECO:0000313" key="13">
    <source>
        <dbReference type="Proteomes" id="UP000053688"/>
    </source>
</evidence>
<dbReference type="STRING" id="28176.CF66_2034"/>
<evidence type="ECO:0000256" key="10">
    <source>
        <dbReference type="SAM" id="MobiDB-lite"/>
    </source>
</evidence>
<evidence type="ECO:0000259" key="11">
    <source>
        <dbReference type="Pfam" id="PF02108"/>
    </source>
</evidence>
<dbReference type="InterPro" id="IPR000563">
    <property type="entry name" value="Flag_FliH"/>
</dbReference>
<dbReference type="GO" id="GO:0071973">
    <property type="term" value="P:bacterial-type flagellum-dependent cell motility"/>
    <property type="evidence" value="ECO:0007669"/>
    <property type="project" value="InterPro"/>
</dbReference>
<feature type="domain" description="Flagellar assembly protein FliH/Type III secretion system HrpE" evidence="11">
    <location>
        <begin position="126"/>
        <end position="252"/>
    </location>
</feature>
<keyword evidence="13" id="KW-1185">Reference proteome</keyword>
<evidence type="ECO:0000256" key="8">
    <source>
        <dbReference type="ARBA" id="ARBA00022927"/>
    </source>
</evidence>
<keyword evidence="7" id="KW-1005">Bacterial flagellum biogenesis</keyword>
<comment type="caution">
    <text evidence="12">The sequence shown here is derived from an EMBL/GenBank/DDBJ whole genome shotgun (WGS) entry which is preliminary data.</text>
</comment>
<proteinExistence type="inferred from homology"/>
<dbReference type="eggNOG" id="COG1317">
    <property type="taxonomic scope" value="Bacteria"/>
</dbReference>
<dbReference type="InterPro" id="IPR018035">
    <property type="entry name" value="Flagellar_FliH/T3SS_HrpE"/>
</dbReference>
<keyword evidence="12" id="KW-0282">Flagellum</keyword>
<evidence type="ECO:0000256" key="6">
    <source>
        <dbReference type="ARBA" id="ARBA00022490"/>
    </source>
</evidence>
<dbReference type="PANTHER" id="PTHR34982">
    <property type="entry name" value="YOP PROTEINS TRANSLOCATION PROTEIN L"/>
    <property type="match status" value="1"/>
</dbReference>
<evidence type="ECO:0000256" key="1">
    <source>
        <dbReference type="ARBA" id="ARBA00003041"/>
    </source>
</evidence>
<keyword evidence="8" id="KW-0653">Protein transport</keyword>
<evidence type="ECO:0000313" key="12">
    <source>
        <dbReference type="EMBL" id="EPE37902.1"/>
    </source>
</evidence>
<evidence type="ECO:0000256" key="2">
    <source>
        <dbReference type="ARBA" id="ARBA00004496"/>
    </source>
</evidence>
<keyword evidence="6" id="KW-0963">Cytoplasm</keyword>
<organism evidence="12 13">
    <name type="scientific">Candidatus Photodesmus katoptron Akat1</name>
    <dbReference type="NCBI Taxonomy" id="1236703"/>
    <lineage>
        <taxon>Bacteria</taxon>
        <taxon>Pseudomonadati</taxon>
        <taxon>Pseudomonadota</taxon>
        <taxon>Gammaproteobacteria</taxon>
        <taxon>Vibrionales</taxon>
        <taxon>Vibrionaceae</taxon>
        <taxon>Candidatus Photodesmus</taxon>
    </lineage>
</organism>
<accession>S3DHJ5</accession>
<dbReference type="Pfam" id="PF02108">
    <property type="entry name" value="FliH"/>
    <property type="match status" value="1"/>
</dbReference>
<evidence type="ECO:0000256" key="4">
    <source>
        <dbReference type="ARBA" id="ARBA00016507"/>
    </source>
</evidence>
<dbReference type="PANTHER" id="PTHR34982:SF1">
    <property type="entry name" value="FLAGELLAR ASSEMBLY PROTEIN FLIH"/>
    <property type="match status" value="1"/>
</dbReference>
<keyword evidence="12" id="KW-0966">Cell projection</keyword>
<comment type="subcellular location">
    <subcellularLocation>
        <location evidence="2">Cytoplasm</location>
    </subcellularLocation>
</comment>
<dbReference type="GO" id="GO:0015031">
    <property type="term" value="P:protein transport"/>
    <property type="evidence" value="ECO:0007669"/>
    <property type="project" value="UniProtKB-KW"/>
</dbReference>
<keyword evidence="9" id="KW-1006">Bacterial flagellum protein export</keyword>
<dbReference type="Proteomes" id="UP000053688">
    <property type="component" value="Unassembled WGS sequence"/>
</dbReference>
<gene>
    <name evidence="12" type="ORF">O1U_0365</name>
</gene>
<dbReference type="GO" id="GO:0005829">
    <property type="term" value="C:cytosol"/>
    <property type="evidence" value="ECO:0007669"/>
    <property type="project" value="TreeGrafter"/>
</dbReference>
<keyword evidence="12" id="KW-0969">Cilium</keyword>
<evidence type="ECO:0000256" key="9">
    <source>
        <dbReference type="ARBA" id="ARBA00023225"/>
    </source>
</evidence>
<evidence type="ECO:0000256" key="7">
    <source>
        <dbReference type="ARBA" id="ARBA00022795"/>
    </source>
</evidence>
<feature type="region of interest" description="Disordered" evidence="10">
    <location>
        <begin position="88"/>
        <end position="107"/>
    </location>
</feature>
<keyword evidence="5" id="KW-0813">Transport</keyword>
<protein>
    <recommendedName>
        <fullName evidence="4">Flagellar assembly protein FliH</fullName>
    </recommendedName>
</protein>
<dbReference type="InterPro" id="IPR051472">
    <property type="entry name" value="T3SS_Stator/FliH"/>
</dbReference>
<dbReference type="AlphaFoldDB" id="S3DHJ5"/>
<dbReference type="GO" id="GO:0044781">
    <property type="term" value="P:bacterial-type flagellum organization"/>
    <property type="evidence" value="ECO:0007669"/>
    <property type="project" value="UniProtKB-KW"/>
</dbReference>